<name>A0ABY3PNI5_9CYAN</name>
<evidence type="ECO:0000313" key="2">
    <source>
        <dbReference type="Proteomes" id="UP001054846"/>
    </source>
</evidence>
<evidence type="ECO:0000313" key="1">
    <source>
        <dbReference type="EMBL" id="UFP95175.1"/>
    </source>
</evidence>
<dbReference type="RefSeq" id="WP_230842381.1">
    <property type="nucleotide sequence ID" value="NZ_CP063845.1"/>
</dbReference>
<sequence>MGFKYIDALATPENLEKLMKLTDMVAGITRETSNVFDIEDALRDSPLMQNCLTAVREDSASAKALEERYMGEDYDIEKMLKMPPHSLGWTYAKVLTALGYDPNFYRIREIESDVDYITHRVRKTHDLHHILTGFSFDDYGELGIISVTIGQIRYPAFVLMALLASLLSYVTGAKKAGINHQLEYNFDIASAGIQMARQAKSLFPVKWEENLDRPLDELRSEFNIQPVTTGLWSWYTRPVLQEAISA</sequence>
<protein>
    <submittedName>
        <fullName evidence="1">Pyrroloquinoline quinone biosynthesis protein</fullName>
    </submittedName>
</protein>
<organism evidence="1 2">
    <name type="scientific">Gloeobacter morelensis MG652769</name>
    <dbReference type="NCBI Taxonomy" id="2781736"/>
    <lineage>
        <taxon>Bacteria</taxon>
        <taxon>Bacillati</taxon>
        <taxon>Cyanobacteriota</taxon>
        <taxon>Cyanophyceae</taxon>
        <taxon>Gloeobacterales</taxon>
        <taxon>Gloeobacteraceae</taxon>
        <taxon>Gloeobacter</taxon>
        <taxon>Gloeobacter morelensis</taxon>
    </lineage>
</organism>
<dbReference type="PANTHER" id="PTHR12922">
    <property type="entry name" value="UBIQUINONE BIOSYNTHESIS PROTEIN"/>
    <property type="match status" value="1"/>
</dbReference>
<dbReference type="Pfam" id="PF05019">
    <property type="entry name" value="Coq4"/>
    <property type="match status" value="1"/>
</dbReference>
<dbReference type="InterPro" id="IPR007715">
    <property type="entry name" value="Coq4"/>
</dbReference>
<accession>A0ABY3PNI5</accession>
<dbReference type="EMBL" id="CP063845">
    <property type="protein sequence ID" value="UFP95175.1"/>
    <property type="molecule type" value="Genomic_DNA"/>
</dbReference>
<dbReference type="PANTHER" id="PTHR12922:SF7">
    <property type="entry name" value="UBIQUINONE BIOSYNTHESIS PROTEIN COQ4 HOMOLOG, MITOCHONDRIAL"/>
    <property type="match status" value="1"/>
</dbReference>
<keyword evidence="2" id="KW-1185">Reference proteome</keyword>
<gene>
    <name evidence="1" type="ORF">ISF26_02675</name>
</gene>
<dbReference type="Proteomes" id="UP001054846">
    <property type="component" value="Chromosome"/>
</dbReference>
<proteinExistence type="predicted"/>
<reference evidence="1 2" key="1">
    <citation type="journal article" date="2021" name="Genome Biol. Evol.">
        <title>Complete Genome Sequencing of a Novel Gloeobacter Species from a Waterfall Cave in Mexico.</title>
        <authorList>
            <person name="Saw J.H."/>
            <person name="Cardona T."/>
            <person name="Montejano G."/>
        </authorList>
    </citation>
    <scope>NUCLEOTIDE SEQUENCE [LARGE SCALE GENOMIC DNA]</scope>
    <source>
        <strain evidence="1">MG652769</strain>
    </source>
</reference>